<name>A0A8S1S2Y0_9CILI</name>
<dbReference type="OrthoDB" id="340346at2759"/>
<dbReference type="InterPro" id="IPR051023">
    <property type="entry name" value="PP2A_Regulatory_Subunit_A"/>
</dbReference>
<gene>
    <name evidence="4" type="ORF">PPENT_87.1.T0030058</name>
</gene>
<feature type="region of interest" description="Disordered" evidence="3">
    <location>
        <begin position="641"/>
        <end position="660"/>
    </location>
</feature>
<dbReference type="Proteomes" id="UP000689195">
    <property type="component" value="Unassembled WGS sequence"/>
</dbReference>
<dbReference type="GO" id="GO:0005737">
    <property type="term" value="C:cytoplasm"/>
    <property type="evidence" value="ECO:0007669"/>
    <property type="project" value="TreeGrafter"/>
</dbReference>
<proteinExistence type="predicted"/>
<dbReference type="PANTHER" id="PTHR10648:SF1">
    <property type="entry name" value="SERINE_THREONINE-PROTEIN PHOSPHATASE 4 REGULATORY SUBUNIT 1"/>
    <property type="match status" value="1"/>
</dbReference>
<reference evidence="4" key="1">
    <citation type="submission" date="2021-01" db="EMBL/GenBank/DDBJ databases">
        <authorList>
            <consortium name="Genoscope - CEA"/>
            <person name="William W."/>
        </authorList>
    </citation>
    <scope>NUCLEOTIDE SEQUENCE</scope>
</reference>
<dbReference type="AlphaFoldDB" id="A0A8S1S2Y0"/>
<dbReference type="EMBL" id="CAJJDO010000003">
    <property type="protein sequence ID" value="CAD8133952.1"/>
    <property type="molecule type" value="Genomic_DNA"/>
</dbReference>
<feature type="compositionally biased region" description="Low complexity" evidence="3">
    <location>
        <begin position="642"/>
        <end position="652"/>
    </location>
</feature>
<dbReference type="PROSITE" id="PS50077">
    <property type="entry name" value="HEAT_REPEAT"/>
    <property type="match status" value="1"/>
</dbReference>
<feature type="repeat" description="HEAT" evidence="2">
    <location>
        <begin position="288"/>
        <end position="326"/>
    </location>
</feature>
<organism evidence="4 5">
    <name type="scientific">Paramecium pentaurelia</name>
    <dbReference type="NCBI Taxonomy" id="43138"/>
    <lineage>
        <taxon>Eukaryota</taxon>
        <taxon>Sar</taxon>
        <taxon>Alveolata</taxon>
        <taxon>Ciliophora</taxon>
        <taxon>Intramacronucleata</taxon>
        <taxon>Oligohymenophorea</taxon>
        <taxon>Peniculida</taxon>
        <taxon>Parameciidae</taxon>
        <taxon>Paramecium</taxon>
    </lineage>
</organism>
<sequence length="674" mass="78919">MINSNEVSPIKMSNEQKQDIMKSILKEESMINITLKPLEQEVFLAEDPQVALLKLKCFQELINKERLAYAEHLAEVFELIGDDAYRNLGFILKQFVHDSYSIQLSIIRQLPLLVEQIKKRQSGYVELKDHVLPFMNIFLEHQDIDIKKEVLIQLLKIAPFLIESDKVDTILAHLIEMAHDEKNNQNRMLAAETFGKCATLFSMKYCESYICGELLSLGIDLNEFVREKAIEQLPQLSVSLSQKCIELKIIPFFLQSCEDRLLQIKLACIRSISGISKYAGHHLKTQKLIPKYLDFLSDQNKEVRKTAYEYLGEFISTIKFTEKDQQQMDILLAYYQNQLDKNINMMGVDLVYKCAYYFPGVLQAIGRTRWLLIQPLYGFLLKYPSDKVKISLAHSFHEVAKLLGPDLSKEYLITVLETLAQDKLQEVRNGIVLNLSKFISIFPIEERDYVIDLLLNFQKDQHKWRTRQIICTSIFPITRCFNNDTIFFHIAPILFKFCSDTVAKVRRKASKNVIHLIETFEEEGEQRTVILEQIRAFSHSKRFNQRQSYCWMCYKLFYRPDFEDLFFERLFELCKDPVQCVRLSAIIVIDKFIQKEGFSKERKYLKYLLIQFIDDQCQEVQLILTKYNFVIQKTKKKTLSCRSRNSGSSSNGHLEDIPEFDEKIEQIRKSSGKV</sequence>
<evidence type="ECO:0000313" key="5">
    <source>
        <dbReference type="Proteomes" id="UP000689195"/>
    </source>
</evidence>
<protein>
    <submittedName>
        <fullName evidence="4">Uncharacterized protein</fullName>
    </submittedName>
</protein>
<evidence type="ECO:0000256" key="1">
    <source>
        <dbReference type="ARBA" id="ARBA00022737"/>
    </source>
</evidence>
<evidence type="ECO:0000256" key="2">
    <source>
        <dbReference type="PROSITE-ProRule" id="PRU00103"/>
    </source>
</evidence>
<keyword evidence="5" id="KW-1185">Reference proteome</keyword>
<dbReference type="FunFam" id="1.25.10.10:FF:001605">
    <property type="entry name" value="Uncharacterized protein"/>
    <property type="match status" value="1"/>
</dbReference>
<keyword evidence="1" id="KW-0677">Repeat</keyword>
<dbReference type="InterPro" id="IPR021133">
    <property type="entry name" value="HEAT_type_2"/>
</dbReference>
<comment type="caution">
    <text evidence="4">The sequence shown here is derived from an EMBL/GenBank/DDBJ whole genome shotgun (WGS) entry which is preliminary data.</text>
</comment>
<accession>A0A8S1S2Y0</accession>
<evidence type="ECO:0000256" key="3">
    <source>
        <dbReference type="SAM" id="MobiDB-lite"/>
    </source>
</evidence>
<evidence type="ECO:0000313" key="4">
    <source>
        <dbReference type="EMBL" id="CAD8133952.1"/>
    </source>
</evidence>
<dbReference type="GO" id="GO:0019888">
    <property type="term" value="F:protein phosphatase regulator activity"/>
    <property type="evidence" value="ECO:0007669"/>
    <property type="project" value="TreeGrafter"/>
</dbReference>
<dbReference type="PANTHER" id="PTHR10648">
    <property type="entry name" value="SERINE/THREONINE-PROTEIN PHOSPHATASE PP2A 65 KDA REGULATORY SUBUNIT"/>
    <property type="match status" value="1"/>
</dbReference>